<reference evidence="1 2" key="1">
    <citation type="submission" date="2017-01" db="EMBL/GenBank/DDBJ databases">
        <title>Draft genome sequence of Pseudomonas pachastrellae type strain CCUG 46540T from a deep sea.</title>
        <authorList>
            <person name="Gomila M."/>
            <person name="Mulet M."/>
            <person name="Lalucat J."/>
            <person name="Garcia-Valdes E."/>
        </authorList>
    </citation>
    <scope>NUCLEOTIDE SEQUENCE [LARGE SCALE GENOMIC DNA]</scope>
    <source>
        <strain evidence="1 2">CCUG 46540</strain>
    </source>
</reference>
<dbReference type="PANTHER" id="PTHR33639:SF2">
    <property type="entry name" value="DUF393 DOMAIN-CONTAINING PROTEIN"/>
    <property type="match status" value="1"/>
</dbReference>
<accession>A0A1S8DKZ2</accession>
<dbReference type="Proteomes" id="UP000242847">
    <property type="component" value="Unassembled WGS sequence"/>
</dbReference>
<comment type="caution">
    <text evidence="1">The sequence shown here is derived from an EMBL/GenBank/DDBJ whole genome shotgun (WGS) entry which is preliminary data.</text>
</comment>
<dbReference type="EMBL" id="MUBC01000002">
    <property type="protein sequence ID" value="ONM45589.1"/>
    <property type="molecule type" value="Genomic_DNA"/>
</dbReference>
<dbReference type="AlphaFoldDB" id="A0A1S8DKZ2"/>
<dbReference type="RefSeq" id="WP_083723838.1">
    <property type="nucleotide sequence ID" value="NZ_FOUD01000008.1"/>
</dbReference>
<name>A0A1S8DKZ2_9GAMM</name>
<dbReference type="GO" id="GO:0015035">
    <property type="term" value="F:protein-disulfide reductase activity"/>
    <property type="evidence" value="ECO:0007669"/>
    <property type="project" value="InterPro"/>
</dbReference>
<evidence type="ECO:0000313" key="1">
    <source>
        <dbReference type="EMBL" id="ONM45589.1"/>
    </source>
</evidence>
<dbReference type="OrthoDB" id="9785438at2"/>
<keyword evidence="2" id="KW-1185">Reference proteome</keyword>
<dbReference type="PANTHER" id="PTHR33639">
    <property type="entry name" value="THIOL-DISULFIDE OXIDOREDUCTASE DCC"/>
    <property type="match status" value="1"/>
</dbReference>
<protein>
    <submittedName>
        <fullName evidence="1">Thiol-disulfide oxidoreductase</fullName>
    </submittedName>
</protein>
<dbReference type="InterPro" id="IPR052927">
    <property type="entry name" value="DCC_oxidoreductase"/>
</dbReference>
<proteinExistence type="predicted"/>
<dbReference type="STRING" id="254161.SAMN05216256_108134"/>
<organism evidence="1 2">
    <name type="scientific">Halopseudomonas pachastrellae</name>
    <dbReference type="NCBI Taxonomy" id="254161"/>
    <lineage>
        <taxon>Bacteria</taxon>
        <taxon>Pseudomonadati</taxon>
        <taxon>Pseudomonadota</taxon>
        <taxon>Gammaproteobacteria</taxon>
        <taxon>Pseudomonadales</taxon>
        <taxon>Pseudomonadaceae</taxon>
        <taxon>Halopseudomonas</taxon>
    </lineage>
</organism>
<dbReference type="Pfam" id="PF04134">
    <property type="entry name" value="DCC1-like"/>
    <property type="match status" value="1"/>
</dbReference>
<evidence type="ECO:0000313" key="2">
    <source>
        <dbReference type="Proteomes" id="UP000242847"/>
    </source>
</evidence>
<dbReference type="InterPro" id="IPR007263">
    <property type="entry name" value="DCC1-like"/>
</dbReference>
<gene>
    <name evidence="1" type="ORF">BXT89_01155</name>
</gene>
<sequence length="136" mass="15791">MSVAEGPVILFDGVCKLCSAWANFIIEHDTEHRFRLCSVQSAAGQRLLGQHGYPTDTFETMLVSDGERCFEKSAAFFFVMNRLGWPWRGLLVFRLIPRPLRDWLYDRIALNRYRLFGRYELCQLPSADHAGRFVDE</sequence>